<dbReference type="AlphaFoldDB" id="A0A2I2KX38"/>
<dbReference type="Proteomes" id="UP000234331">
    <property type="component" value="Unassembled WGS sequence"/>
</dbReference>
<keyword evidence="3" id="KW-1185">Reference proteome</keyword>
<name>A0A2I2KX38_9ACTN</name>
<gene>
    <name evidence="2" type="ORF">FRACA_420017</name>
</gene>
<evidence type="ECO:0000313" key="3">
    <source>
        <dbReference type="Proteomes" id="UP000234331"/>
    </source>
</evidence>
<feature type="region of interest" description="Disordered" evidence="1">
    <location>
        <begin position="47"/>
        <end position="87"/>
    </location>
</feature>
<sequence length="87" mass="9202">MAGDEDRPAVPVPTDLARRALVRLGDLRLPLPGSAWSDAVARLPGLHPLAHSQRPEPASLTALGAAGRHHAGPSPRRLPGRGDDRTR</sequence>
<evidence type="ECO:0000313" key="2">
    <source>
        <dbReference type="EMBL" id="SNQ50216.1"/>
    </source>
</evidence>
<dbReference type="EMBL" id="FZMO01000357">
    <property type="protein sequence ID" value="SNQ50216.1"/>
    <property type="molecule type" value="Genomic_DNA"/>
</dbReference>
<organism evidence="2 3">
    <name type="scientific">Frankia canadensis</name>
    <dbReference type="NCBI Taxonomy" id="1836972"/>
    <lineage>
        <taxon>Bacteria</taxon>
        <taxon>Bacillati</taxon>
        <taxon>Actinomycetota</taxon>
        <taxon>Actinomycetes</taxon>
        <taxon>Frankiales</taxon>
        <taxon>Frankiaceae</taxon>
        <taxon>Frankia</taxon>
    </lineage>
</organism>
<reference evidence="2 3" key="1">
    <citation type="submission" date="2017-06" db="EMBL/GenBank/DDBJ databases">
        <authorList>
            <person name="Kim H.J."/>
            <person name="Triplett B.A."/>
        </authorList>
    </citation>
    <scope>NUCLEOTIDE SEQUENCE [LARGE SCALE GENOMIC DNA]</scope>
    <source>
        <strain evidence="2">FRACA_ARgP5</strain>
    </source>
</reference>
<proteinExistence type="predicted"/>
<accession>A0A2I2KX38</accession>
<evidence type="ECO:0000256" key="1">
    <source>
        <dbReference type="SAM" id="MobiDB-lite"/>
    </source>
</evidence>
<protein>
    <submittedName>
        <fullName evidence="2">Uncharacterized protein</fullName>
    </submittedName>
</protein>